<dbReference type="Proteomes" id="UP000827976">
    <property type="component" value="Chromosome 2"/>
</dbReference>
<organism evidence="1 2">
    <name type="scientific">Dioscorea alata</name>
    <name type="common">Purple yam</name>
    <dbReference type="NCBI Taxonomy" id="55571"/>
    <lineage>
        <taxon>Eukaryota</taxon>
        <taxon>Viridiplantae</taxon>
        <taxon>Streptophyta</taxon>
        <taxon>Embryophyta</taxon>
        <taxon>Tracheophyta</taxon>
        <taxon>Spermatophyta</taxon>
        <taxon>Magnoliopsida</taxon>
        <taxon>Liliopsida</taxon>
        <taxon>Dioscoreales</taxon>
        <taxon>Dioscoreaceae</taxon>
        <taxon>Dioscorea</taxon>
    </lineage>
</organism>
<comment type="caution">
    <text evidence="1">The sequence shown here is derived from an EMBL/GenBank/DDBJ whole genome shotgun (WGS) entry which is preliminary data.</text>
</comment>
<reference evidence="2" key="1">
    <citation type="journal article" date="2022" name="Nat. Commun.">
        <title>Chromosome evolution and the genetic basis of agronomically important traits in greater yam.</title>
        <authorList>
            <person name="Bredeson J.V."/>
            <person name="Lyons J.B."/>
            <person name="Oniyinde I.O."/>
            <person name="Okereke N.R."/>
            <person name="Kolade O."/>
            <person name="Nnabue I."/>
            <person name="Nwadili C.O."/>
            <person name="Hribova E."/>
            <person name="Parker M."/>
            <person name="Nwogha J."/>
            <person name="Shu S."/>
            <person name="Carlson J."/>
            <person name="Kariba R."/>
            <person name="Muthemba S."/>
            <person name="Knop K."/>
            <person name="Barton G.J."/>
            <person name="Sherwood A.V."/>
            <person name="Lopez-Montes A."/>
            <person name="Asiedu R."/>
            <person name="Jamnadass R."/>
            <person name="Muchugi A."/>
            <person name="Goodstein D."/>
            <person name="Egesi C.N."/>
            <person name="Featherston J."/>
            <person name="Asfaw A."/>
            <person name="Simpson G.G."/>
            <person name="Dolezel J."/>
            <person name="Hendre P.S."/>
            <person name="Van Deynze A."/>
            <person name="Kumar P.L."/>
            <person name="Obidiegwu J.E."/>
            <person name="Bhattacharjee R."/>
            <person name="Rokhsar D.S."/>
        </authorList>
    </citation>
    <scope>NUCLEOTIDE SEQUENCE [LARGE SCALE GENOMIC DNA]</scope>
    <source>
        <strain evidence="2">cv. TDa95/00328</strain>
    </source>
</reference>
<gene>
    <name evidence="1" type="ORF">IHE45_02G026600</name>
</gene>
<accession>A0ACB7WPV4</accession>
<evidence type="ECO:0000313" key="1">
    <source>
        <dbReference type="EMBL" id="KAH7690156.1"/>
    </source>
</evidence>
<protein>
    <submittedName>
        <fullName evidence="1">O-methyltransferase COMT-type protein</fullName>
    </submittedName>
</protein>
<evidence type="ECO:0000313" key="2">
    <source>
        <dbReference type="Proteomes" id="UP000827976"/>
    </source>
</evidence>
<keyword evidence="2" id="KW-1185">Reference proteome</keyword>
<sequence length="118" mass="13051">MESWYYLKDTVLNGGIPFNMAHGMTSFEYHGTDPRFNKVFNEGMKNHSAIIMKRILEKYRGIDDVKVLVDVGGGVGGTLAQVVAKHKHIKGINFDLPHVISEATPIPGIILLNNCSVL</sequence>
<name>A0ACB7WPV4_DIOAL</name>
<dbReference type="EMBL" id="CM037012">
    <property type="protein sequence ID" value="KAH7690156.1"/>
    <property type="molecule type" value="Genomic_DNA"/>
</dbReference>
<proteinExistence type="predicted"/>